<evidence type="ECO:0000313" key="3">
    <source>
        <dbReference type="EMBL" id="TIA87332.1"/>
    </source>
</evidence>
<dbReference type="EMBL" id="SPNW01000058">
    <property type="protein sequence ID" value="TIA87332.1"/>
    <property type="molecule type" value="Genomic_DNA"/>
</dbReference>
<evidence type="ECO:0000259" key="2">
    <source>
        <dbReference type="PROSITE" id="PS50833"/>
    </source>
</evidence>
<feature type="domain" description="Brix" evidence="2">
    <location>
        <begin position="143"/>
        <end position="328"/>
    </location>
</feature>
<evidence type="ECO:0000256" key="1">
    <source>
        <dbReference type="SAM" id="MobiDB-lite"/>
    </source>
</evidence>
<dbReference type="Pfam" id="PF04427">
    <property type="entry name" value="Brix"/>
    <property type="match status" value="1"/>
</dbReference>
<dbReference type="InterPro" id="IPR007109">
    <property type="entry name" value="Brix"/>
</dbReference>
<dbReference type="PROSITE" id="PS50833">
    <property type="entry name" value="BRIX"/>
    <property type="match status" value="1"/>
</dbReference>
<evidence type="ECO:0000313" key="4">
    <source>
        <dbReference type="Proteomes" id="UP000310189"/>
    </source>
</evidence>
<feature type="compositionally biased region" description="Low complexity" evidence="1">
    <location>
        <begin position="93"/>
        <end position="102"/>
    </location>
</feature>
<reference evidence="3 4" key="1">
    <citation type="submission" date="2019-03" db="EMBL/GenBank/DDBJ databases">
        <title>Sequencing 23 genomes of Wallemia ichthyophaga.</title>
        <authorList>
            <person name="Gostincar C."/>
        </authorList>
    </citation>
    <scope>NUCLEOTIDE SEQUENCE [LARGE SCALE GENOMIC DNA]</scope>
    <source>
        <strain evidence="3 4">EXF-5753</strain>
    </source>
</reference>
<dbReference type="AlphaFoldDB" id="A0A4T0FGA4"/>
<dbReference type="SMART" id="SM00879">
    <property type="entry name" value="Brix"/>
    <property type="match status" value="1"/>
</dbReference>
<dbReference type="Proteomes" id="UP000310189">
    <property type="component" value="Unassembled WGS sequence"/>
</dbReference>
<dbReference type="Gene3D" id="3.40.50.10480">
    <property type="entry name" value="Probable brix-domain ribosomal biogenesis protein"/>
    <property type="match status" value="1"/>
</dbReference>
<sequence length="372" mass="42398">MPSNQIKNKIKRGQIVEAAKKSKSKQKLERRLKNRKEETEEEAAERRANNVPSTLDNTREYDASIPQPSASVEDKKEDDEEDEDKAEGEGDEQTQQQQQAQQSDVMGTDDPELAEDIANDAFATYFSPQLVNPDDPNSPIKLPKILITTSQGAGKNTIEFCMDLTSVLPNSEYVKRRSGKGYEMATIAGWARKREYTDMMVVNEDHKTPNAVTLMHLPHGPTAYFKLTSVKLSKAITGHARPTPHHPELVLNNFTTRLGHTVGRMFQALFPPVPEFEGRQVATFHVQRDFIFFRRHRYAFKSTEKTALQEIGPRFTLKLRWMKRGLPSVKYEVDNRPAEARSANAADNDGGNDGFEFQWRPELETSRRKFFL</sequence>
<dbReference type="GO" id="GO:0042134">
    <property type="term" value="F:rRNA primary transcript binding"/>
    <property type="evidence" value="ECO:0007669"/>
    <property type="project" value="InterPro"/>
</dbReference>
<comment type="caution">
    <text evidence="3">The sequence shown here is derived from an EMBL/GenBank/DDBJ whole genome shotgun (WGS) entry which is preliminary data.</text>
</comment>
<dbReference type="FunFam" id="3.40.50.10480:FF:000002">
    <property type="entry name" value="Ribosome production factor 1"/>
    <property type="match status" value="1"/>
</dbReference>
<dbReference type="InterPro" id="IPR044281">
    <property type="entry name" value="IMP4/RPF1"/>
</dbReference>
<keyword evidence="4" id="KW-1185">Reference proteome</keyword>
<dbReference type="GO" id="GO:0000470">
    <property type="term" value="P:maturation of LSU-rRNA"/>
    <property type="evidence" value="ECO:0007669"/>
    <property type="project" value="TreeGrafter"/>
</dbReference>
<feature type="region of interest" description="Disordered" evidence="1">
    <location>
        <begin position="338"/>
        <end position="357"/>
    </location>
</feature>
<feature type="compositionally biased region" description="Basic and acidic residues" evidence="1">
    <location>
        <begin position="26"/>
        <end position="48"/>
    </location>
</feature>
<dbReference type="PANTHER" id="PTHR22734:SF3">
    <property type="entry name" value="RIBOSOME PRODUCTION FACTOR 1"/>
    <property type="match status" value="1"/>
</dbReference>
<dbReference type="GO" id="GO:0000460">
    <property type="term" value="P:maturation of 5.8S rRNA"/>
    <property type="evidence" value="ECO:0007669"/>
    <property type="project" value="TreeGrafter"/>
</dbReference>
<organism evidence="3 4">
    <name type="scientific">Wallemia hederae</name>
    <dbReference type="NCBI Taxonomy" id="1540922"/>
    <lineage>
        <taxon>Eukaryota</taxon>
        <taxon>Fungi</taxon>
        <taxon>Dikarya</taxon>
        <taxon>Basidiomycota</taxon>
        <taxon>Wallemiomycotina</taxon>
        <taxon>Wallemiomycetes</taxon>
        <taxon>Wallemiales</taxon>
        <taxon>Wallemiaceae</taxon>
        <taxon>Wallemia</taxon>
    </lineage>
</organism>
<dbReference type="GO" id="GO:0030687">
    <property type="term" value="C:preribosome, large subunit precursor"/>
    <property type="evidence" value="ECO:0007669"/>
    <property type="project" value="TreeGrafter"/>
</dbReference>
<dbReference type="PANTHER" id="PTHR22734">
    <property type="entry name" value="U3 SMALL NUCLEOLAR RIBONUCLEOPROTEIN PROTEIN IMP4"/>
    <property type="match status" value="1"/>
</dbReference>
<dbReference type="GO" id="GO:0005730">
    <property type="term" value="C:nucleolus"/>
    <property type="evidence" value="ECO:0007669"/>
    <property type="project" value="TreeGrafter"/>
</dbReference>
<name>A0A4T0FGA4_9BASI</name>
<gene>
    <name evidence="3" type="ORF">E3P99_03246</name>
</gene>
<dbReference type="SUPFAM" id="SSF52954">
    <property type="entry name" value="Class II aaRS ABD-related"/>
    <property type="match status" value="1"/>
</dbReference>
<proteinExistence type="predicted"/>
<dbReference type="OrthoDB" id="264354at2759"/>
<accession>A0A4T0FGA4</accession>
<feature type="compositionally biased region" description="Acidic residues" evidence="1">
    <location>
        <begin position="76"/>
        <end position="92"/>
    </location>
</feature>
<protein>
    <recommendedName>
        <fullName evidence="2">Brix domain-containing protein</fullName>
    </recommendedName>
</protein>
<feature type="region of interest" description="Disordered" evidence="1">
    <location>
        <begin position="1"/>
        <end position="110"/>
    </location>
</feature>